<dbReference type="PANTHER" id="PTHR48207">
    <property type="entry name" value="SUCCINATE--HYDROXYMETHYLGLUTARATE COA-TRANSFERASE"/>
    <property type="match status" value="1"/>
</dbReference>
<evidence type="ECO:0000313" key="2">
    <source>
        <dbReference type="EMBL" id="MFC3208398.1"/>
    </source>
</evidence>
<dbReference type="EMBL" id="JBHRTK010000022">
    <property type="protein sequence ID" value="MFC3208398.1"/>
    <property type="molecule type" value="Genomic_DNA"/>
</dbReference>
<accession>A0ABV7KDI8</accession>
<keyword evidence="3" id="KW-1185">Reference proteome</keyword>
<dbReference type="SUPFAM" id="SSF89796">
    <property type="entry name" value="CoA-transferase family III (CaiB/BaiF)"/>
    <property type="match status" value="1"/>
</dbReference>
<proteinExistence type="predicted"/>
<reference evidence="3" key="1">
    <citation type="journal article" date="2019" name="Int. J. Syst. Evol. Microbiol.">
        <title>The Global Catalogue of Microorganisms (GCM) 10K type strain sequencing project: providing services to taxonomists for standard genome sequencing and annotation.</title>
        <authorList>
            <consortium name="The Broad Institute Genomics Platform"/>
            <consortium name="The Broad Institute Genome Sequencing Center for Infectious Disease"/>
            <person name="Wu L."/>
            <person name="Ma J."/>
        </authorList>
    </citation>
    <scope>NUCLEOTIDE SEQUENCE [LARGE SCALE GENOMIC DNA]</scope>
    <source>
        <strain evidence="3">KCTC 52165</strain>
    </source>
</reference>
<sequence length="390" mass="41557">MANAPLKGVRVIELARILAGPWAGQLLADLGADVIKVESPEGDDTRKWGPPFVTGHDGENLSAAYYHACNRGKRSIAIDFSTPEGAQTVRKLAASADVLIENFKLGGLKKYGLDYESLKAINPRLVYCSITGFGQDGPYAPRAGYDFIVQGMSGLMSITGPADGEPQKVGVAVTDIFTGLYSVVAIQAALRHAEKTGEGQHVDMALFDAQMAVLANQNLNYLVSGKAPTRMGNAHPNIAPYEVLPVRDGHFILAVGNDGQFRKFCAAIGLEHLADDPAFATNSARVANRAALREAILPPLAALTRDELLPKLEAAHVPASPINDIGQAFADPQAIARGMRLSLDDGHGNALPSVRSPMLMPATPLTYDRPSPRLGEHTEEILAELEKAAK</sequence>
<dbReference type="GO" id="GO:0016740">
    <property type="term" value="F:transferase activity"/>
    <property type="evidence" value="ECO:0007669"/>
    <property type="project" value="UniProtKB-KW"/>
</dbReference>
<comment type="caution">
    <text evidence="2">The sequence shown here is derived from an EMBL/GenBank/DDBJ whole genome shotgun (WGS) entry which is preliminary data.</text>
</comment>
<protein>
    <submittedName>
        <fullName evidence="2">CaiB/BaiF CoA transferase family protein</fullName>
    </submittedName>
</protein>
<evidence type="ECO:0000256" key="1">
    <source>
        <dbReference type="ARBA" id="ARBA00022679"/>
    </source>
</evidence>
<organism evidence="2 3">
    <name type="scientific">Aquamicrobium soli</name>
    <dbReference type="NCBI Taxonomy" id="1811518"/>
    <lineage>
        <taxon>Bacteria</taxon>
        <taxon>Pseudomonadati</taxon>
        <taxon>Pseudomonadota</taxon>
        <taxon>Alphaproteobacteria</taxon>
        <taxon>Hyphomicrobiales</taxon>
        <taxon>Phyllobacteriaceae</taxon>
        <taxon>Aquamicrobium</taxon>
    </lineage>
</organism>
<dbReference type="InterPro" id="IPR023606">
    <property type="entry name" value="CoA-Trfase_III_dom_1_sf"/>
</dbReference>
<gene>
    <name evidence="2" type="ORF">ACFOHJ_19425</name>
</gene>
<dbReference type="Gene3D" id="3.40.50.10540">
    <property type="entry name" value="Crotonobetainyl-coa:carnitine coa-transferase, domain 1"/>
    <property type="match status" value="1"/>
</dbReference>
<keyword evidence="1 2" id="KW-0808">Transferase</keyword>
<dbReference type="PANTHER" id="PTHR48207:SF3">
    <property type="entry name" value="SUCCINATE--HYDROXYMETHYLGLUTARATE COA-TRANSFERASE"/>
    <property type="match status" value="1"/>
</dbReference>
<dbReference type="InterPro" id="IPR044855">
    <property type="entry name" value="CoA-Trfase_III_dom3_sf"/>
</dbReference>
<dbReference type="Proteomes" id="UP001595583">
    <property type="component" value="Unassembled WGS sequence"/>
</dbReference>
<name>A0ABV7KDI8_9HYPH</name>
<dbReference type="InterPro" id="IPR003673">
    <property type="entry name" value="CoA-Trfase_fam_III"/>
</dbReference>
<evidence type="ECO:0000313" key="3">
    <source>
        <dbReference type="Proteomes" id="UP001595583"/>
    </source>
</evidence>
<dbReference type="RefSeq" id="WP_378223632.1">
    <property type="nucleotide sequence ID" value="NZ_JBHRTK010000022.1"/>
</dbReference>
<dbReference type="Gene3D" id="3.30.1540.10">
    <property type="entry name" value="formyl-coa transferase, domain 3"/>
    <property type="match status" value="1"/>
</dbReference>
<dbReference type="Pfam" id="PF02515">
    <property type="entry name" value="CoA_transf_3"/>
    <property type="match status" value="1"/>
</dbReference>
<dbReference type="InterPro" id="IPR050483">
    <property type="entry name" value="CoA-transferase_III_domain"/>
</dbReference>